<feature type="transmembrane region" description="Helical" evidence="1">
    <location>
        <begin position="7"/>
        <end position="31"/>
    </location>
</feature>
<dbReference type="EMBL" id="JARTFS010000001">
    <property type="protein sequence ID" value="MED4400028.1"/>
    <property type="molecule type" value="Genomic_DNA"/>
</dbReference>
<accession>A0ABU6NSB4</accession>
<keyword evidence="1" id="KW-0472">Membrane</keyword>
<comment type="caution">
    <text evidence="2">The sequence shown here is derived from an EMBL/GenBank/DDBJ whole genome shotgun (WGS) entry which is preliminary data.</text>
</comment>
<protein>
    <submittedName>
        <fullName evidence="2">Uncharacterized protein</fullName>
    </submittedName>
</protein>
<keyword evidence="3" id="KW-1185">Reference proteome</keyword>
<evidence type="ECO:0000256" key="1">
    <source>
        <dbReference type="SAM" id="Phobius"/>
    </source>
</evidence>
<organism evidence="2 3">
    <name type="scientific">Metabacillus fastidiosus</name>
    <dbReference type="NCBI Taxonomy" id="1458"/>
    <lineage>
        <taxon>Bacteria</taxon>
        <taxon>Bacillati</taxon>
        <taxon>Bacillota</taxon>
        <taxon>Bacilli</taxon>
        <taxon>Bacillales</taxon>
        <taxon>Bacillaceae</taxon>
        <taxon>Metabacillus</taxon>
    </lineage>
</organism>
<keyword evidence="1" id="KW-1133">Transmembrane helix</keyword>
<proteinExistence type="predicted"/>
<evidence type="ECO:0000313" key="3">
    <source>
        <dbReference type="Proteomes" id="UP001342826"/>
    </source>
</evidence>
<reference evidence="2 3" key="1">
    <citation type="submission" date="2023-03" db="EMBL/GenBank/DDBJ databases">
        <title>Bacillus Genome Sequencing.</title>
        <authorList>
            <person name="Dunlap C."/>
        </authorList>
    </citation>
    <scope>NUCLEOTIDE SEQUENCE [LARGE SCALE GENOMIC DNA]</scope>
    <source>
        <strain evidence="2 3">NRS-1717</strain>
    </source>
</reference>
<keyword evidence="1" id="KW-0812">Transmembrane</keyword>
<feature type="transmembrane region" description="Helical" evidence="1">
    <location>
        <begin position="51"/>
        <end position="68"/>
    </location>
</feature>
<dbReference type="RefSeq" id="WP_066229716.1">
    <property type="nucleotide sequence ID" value="NZ_JARTFQ010000005.1"/>
</dbReference>
<evidence type="ECO:0000313" key="2">
    <source>
        <dbReference type="EMBL" id="MED4400028.1"/>
    </source>
</evidence>
<dbReference type="GeneID" id="301141245"/>
<gene>
    <name evidence="2" type="ORF">P9271_01455</name>
</gene>
<sequence>MKKYLIFIISFVLLYVVFQISSGLLLTAFYTPDFYAFENVSSQNGMIVETISIPLLATLIIATLAYFLSQKTFKTSKH</sequence>
<name>A0ABU6NSB4_9BACI</name>
<dbReference type="Proteomes" id="UP001342826">
    <property type="component" value="Unassembled WGS sequence"/>
</dbReference>